<protein>
    <submittedName>
        <fullName evidence="1">Uncharacterized protein</fullName>
    </submittedName>
</protein>
<accession>A0A8K1C7L7</accession>
<dbReference type="AlphaFoldDB" id="A0A8K1C7L7"/>
<reference evidence="1" key="1">
    <citation type="submission" date="2019-03" db="EMBL/GenBank/DDBJ databases">
        <title>Long read genome sequence of the mycoparasitic Pythium oligandrum ATCC 38472 isolated from sugarbeet rhizosphere.</title>
        <authorList>
            <person name="Gaulin E."/>
        </authorList>
    </citation>
    <scope>NUCLEOTIDE SEQUENCE</scope>
    <source>
        <strain evidence="1">ATCC 38472_TT</strain>
    </source>
</reference>
<evidence type="ECO:0000313" key="2">
    <source>
        <dbReference type="Proteomes" id="UP000794436"/>
    </source>
</evidence>
<dbReference type="Proteomes" id="UP000794436">
    <property type="component" value="Unassembled WGS sequence"/>
</dbReference>
<dbReference type="OrthoDB" id="129639at2759"/>
<proteinExistence type="predicted"/>
<keyword evidence="2" id="KW-1185">Reference proteome</keyword>
<comment type="caution">
    <text evidence="1">The sequence shown here is derived from an EMBL/GenBank/DDBJ whole genome shotgun (WGS) entry which is preliminary data.</text>
</comment>
<dbReference type="EMBL" id="SPLM01000113">
    <property type="protein sequence ID" value="TMW57934.1"/>
    <property type="molecule type" value="Genomic_DNA"/>
</dbReference>
<sequence>MADDSECNSALYIEVDVPKLDLLDTYPRSDTLTVSPVFADIDWTQTREAFELVAMLAVVHADALARGISEDGMPFLSGLGNSGVEYRPSNIQQPIRLVFELRYDRFDAHFYECMFQPLKLSERSDAYQKARQRLLDTVESERVRRLCENVVVPVQVRHDEDTFHSLLRKQESALTHQRMLVLEGLHSSFDVWASDSDGLCGSLEQPVVPIIGLDLCNVACYGSLVRSWLKSLTDTNMNNARLSMDTTFFSLPDTIAMFSSIAATRSLESFDTFVPGFSNTNNGHKLGPALRSWLQWMAFALFSVYSRSAVKEVELKFSWITQEVVAVMQEVLEATNPLQVLLGSSEPECRVAMLLRDVDVAGVTVETGTDIWIVRDDHSIDTVEVHVPGHGVCTIGRSDMTIPTACSATTRRFVLKLSVYELIESDGLFAFIKLLGPSLSGLSLSAGDDEHTRHIGPLELESLVRACPHIKSFELHKEIKFRGCDQLWKLYESGECHMAVLVLPIHCEDELRSLLTGLAQSESRMAQCVRRLDINLEYSFSSLARTTQVALKTMHETNRIMETVQFDTDGDNESIKQTLLAVPPVRIALPRTPPIATKLAFLSGCYMTQLASSSAIHAMKRMDRGIFGTIFAFAAMSGPRLIIIDREGI</sequence>
<evidence type="ECO:0000313" key="1">
    <source>
        <dbReference type="EMBL" id="TMW57934.1"/>
    </source>
</evidence>
<organism evidence="1 2">
    <name type="scientific">Pythium oligandrum</name>
    <name type="common">Mycoparasitic fungus</name>
    <dbReference type="NCBI Taxonomy" id="41045"/>
    <lineage>
        <taxon>Eukaryota</taxon>
        <taxon>Sar</taxon>
        <taxon>Stramenopiles</taxon>
        <taxon>Oomycota</taxon>
        <taxon>Peronosporomycetes</taxon>
        <taxon>Pythiales</taxon>
        <taxon>Pythiaceae</taxon>
        <taxon>Pythium</taxon>
    </lineage>
</organism>
<name>A0A8K1C7L7_PYTOL</name>
<gene>
    <name evidence="1" type="ORF">Poli38472_013408</name>
</gene>